<evidence type="ECO:0000313" key="9">
    <source>
        <dbReference type="Proteomes" id="UP001225378"/>
    </source>
</evidence>
<dbReference type="InterPro" id="IPR036509">
    <property type="entry name" value="Met_Sox_Rdtase_MsrA_sf"/>
</dbReference>
<dbReference type="InterPro" id="IPR002569">
    <property type="entry name" value="Met_Sox_Rdtase_MsrA_dom"/>
</dbReference>
<dbReference type="Proteomes" id="UP001225378">
    <property type="component" value="Chromosome"/>
</dbReference>
<evidence type="ECO:0000259" key="7">
    <source>
        <dbReference type="Pfam" id="PF01625"/>
    </source>
</evidence>
<keyword evidence="9" id="KW-1185">Reference proteome</keyword>
<comment type="catalytic activity">
    <reaction evidence="3 5">
        <text>L-methionyl-[protein] + [thioredoxin]-disulfide + H2O = L-methionyl-(S)-S-oxide-[protein] + [thioredoxin]-dithiol</text>
        <dbReference type="Rhea" id="RHEA:14217"/>
        <dbReference type="Rhea" id="RHEA-COMP:10698"/>
        <dbReference type="Rhea" id="RHEA-COMP:10700"/>
        <dbReference type="Rhea" id="RHEA-COMP:12313"/>
        <dbReference type="Rhea" id="RHEA-COMP:12315"/>
        <dbReference type="ChEBI" id="CHEBI:15377"/>
        <dbReference type="ChEBI" id="CHEBI:16044"/>
        <dbReference type="ChEBI" id="CHEBI:29950"/>
        <dbReference type="ChEBI" id="CHEBI:44120"/>
        <dbReference type="ChEBI" id="CHEBI:50058"/>
        <dbReference type="EC" id="1.8.4.11"/>
    </reaction>
</comment>
<dbReference type="GO" id="GO:0034599">
    <property type="term" value="P:cellular response to oxidative stress"/>
    <property type="evidence" value="ECO:0007669"/>
    <property type="project" value="TreeGrafter"/>
</dbReference>
<dbReference type="Pfam" id="PF01625">
    <property type="entry name" value="PMSR"/>
    <property type="match status" value="1"/>
</dbReference>
<evidence type="ECO:0000256" key="3">
    <source>
        <dbReference type="ARBA" id="ARBA00047806"/>
    </source>
</evidence>
<dbReference type="HAMAP" id="MF_01401">
    <property type="entry name" value="MsrA"/>
    <property type="match status" value="1"/>
</dbReference>
<dbReference type="EMBL" id="CP157743">
    <property type="protein sequence ID" value="XBS22223.1"/>
    <property type="molecule type" value="Genomic_DNA"/>
</dbReference>
<dbReference type="Gene3D" id="3.30.1060.10">
    <property type="entry name" value="Peptide methionine sulphoxide reductase MsrA"/>
    <property type="match status" value="1"/>
</dbReference>
<comment type="function">
    <text evidence="5">Has an important function as a repair enzyme for proteins that have been inactivated by oxidation. Catalyzes the reversible oxidation-reduction of methionine sulfoxide in proteins to methionine.</text>
</comment>
<dbReference type="KEGG" id="mech:Q9L42_008870"/>
<dbReference type="EC" id="1.8.4.11" evidence="5"/>
<keyword evidence="2 5" id="KW-0560">Oxidoreductase</keyword>
<dbReference type="InterPro" id="IPR050162">
    <property type="entry name" value="MsrA_MetSO_reductase"/>
</dbReference>
<dbReference type="PANTHER" id="PTHR42799">
    <property type="entry name" value="MITOCHONDRIAL PEPTIDE METHIONINE SULFOXIDE REDUCTASE"/>
    <property type="match status" value="1"/>
</dbReference>
<gene>
    <name evidence="5 8" type="primary">msrA</name>
    <name evidence="8" type="ORF">Q9L42_008870</name>
</gene>
<dbReference type="NCBIfam" id="TIGR00401">
    <property type="entry name" value="msrA"/>
    <property type="match status" value="1"/>
</dbReference>
<organism evidence="8 9">
    <name type="scientific">Methylomarinum roseum</name>
    <dbReference type="NCBI Taxonomy" id="3067653"/>
    <lineage>
        <taxon>Bacteria</taxon>
        <taxon>Pseudomonadati</taxon>
        <taxon>Pseudomonadota</taxon>
        <taxon>Gammaproteobacteria</taxon>
        <taxon>Methylococcales</taxon>
        <taxon>Methylococcaceae</taxon>
        <taxon>Methylomarinum</taxon>
    </lineage>
</organism>
<dbReference type="GO" id="GO:0005737">
    <property type="term" value="C:cytoplasm"/>
    <property type="evidence" value="ECO:0007669"/>
    <property type="project" value="TreeGrafter"/>
</dbReference>
<sequence>MIFSSKKSRLPSPDEALPGRDTPLRKPENHVITGHRITPPFPEGLEQAMFALGCFWGAEKKFWQQPGVYCTAAGYAGGYTPNPTYEEVCTGQTGHAEVVKVVFDPKIISYQQLLIIFWESHNPTQGMKQGADVGTQYRSVIYTYSEEQQQAALASKNHYQQRLKTAGFGAITTEIHPAPTFYYAEVYHQQYLAKTPRLSSCDIPLSHTGRPTYR</sequence>
<dbReference type="RefSeq" id="WP_305908799.1">
    <property type="nucleotide sequence ID" value="NZ_CP157743.1"/>
</dbReference>
<accession>A0AAU7NZ12</accession>
<protein>
    <recommendedName>
        <fullName evidence="5">Peptide methionine sulfoxide reductase MsrA</fullName>
        <shortName evidence="5">Protein-methionine-S-oxide reductase</shortName>
        <ecNumber evidence="5">1.8.4.11</ecNumber>
    </recommendedName>
    <alternativeName>
        <fullName evidence="5">Peptide-methionine (S)-S-oxide reductase</fullName>
        <shortName evidence="5">Peptide Met(O) reductase</shortName>
    </alternativeName>
</protein>
<feature type="region of interest" description="Disordered" evidence="6">
    <location>
        <begin position="1"/>
        <end position="27"/>
    </location>
</feature>
<name>A0AAU7NZ12_9GAMM</name>
<comment type="similarity">
    <text evidence="1 5">Belongs to the MsrA Met sulfoxide reductase family.</text>
</comment>
<evidence type="ECO:0000256" key="6">
    <source>
        <dbReference type="SAM" id="MobiDB-lite"/>
    </source>
</evidence>
<dbReference type="PANTHER" id="PTHR42799:SF2">
    <property type="entry name" value="MITOCHONDRIAL PEPTIDE METHIONINE SULFOXIDE REDUCTASE"/>
    <property type="match status" value="1"/>
</dbReference>
<evidence type="ECO:0000256" key="1">
    <source>
        <dbReference type="ARBA" id="ARBA00005591"/>
    </source>
</evidence>
<evidence type="ECO:0000256" key="4">
    <source>
        <dbReference type="ARBA" id="ARBA00048782"/>
    </source>
</evidence>
<evidence type="ECO:0000256" key="2">
    <source>
        <dbReference type="ARBA" id="ARBA00023002"/>
    </source>
</evidence>
<dbReference type="AlphaFoldDB" id="A0AAU7NZ12"/>
<feature type="domain" description="Peptide methionine sulphoxide reductase MsrA" evidence="7">
    <location>
        <begin position="47"/>
        <end position="197"/>
    </location>
</feature>
<reference evidence="8 9" key="1">
    <citation type="journal article" date="2024" name="Microbiology">
        <title>Methylomarinum rosea sp. nov., a novel halophilic methanotrophic bacterium from the hypersaline Lake Elton.</title>
        <authorList>
            <person name="Suleimanov R.Z."/>
            <person name="Oshkin I.Y."/>
            <person name="Danilova O.V."/>
            <person name="Suzina N.E."/>
            <person name="Dedysh S.N."/>
        </authorList>
    </citation>
    <scope>NUCLEOTIDE SEQUENCE [LARGE SCALE GENOMIC DNA]</scope>
    <source>
        <strain evidence="8 9">Ch1-1</strain>
    </source>
</reference>
<dbReference type="SUPFAM" id="SSF55068">
    <property type="entry name" value="Peptide methionine sulfoxide reductase"/>
    <property type="match status" value="1"/>
</dbReference>
<evidence type="ECO:0000313" key="8">
    <source>
        <dbReference type="EMBL" id="XBS22223.1"/>
    </source>
</evidence>
<feature type="active site" evidence="5">
    <location>
        <position position="54"/>
    </location>
</feature>
<evidence type="ECO:0000256" key="5">
    <source>
        <dbReference type="HAMAP-Rule" id="MF_01401"/>
    </source>
</evidence>
<dbReference type="GO" id="GO:0008113">
    <property type="term" value="F:peptide-methionine (S)-S-oxide reductase activity"/>
    <property type="evidence" value="ECO:0007669"/>
    <property type="project" value="UniProtKB-UniRule"/>
</dbReference>
<dbReference type="FunFam" id="3.30.1060.10:FF:000001">
    <property type="entry name" value="Peptide methionine sulfoxide reductase MsrA"/>
    <property type="match status" value="1"/>
</dbReference>
<proteinExistence type="inferred from homology"/>
<comment type="catalytic activity">
    <reaction evidence="4 5">
        <text>[thioredoxin]-disulfide + L-methionine + H2O = L-methionine (S)-S-oxide + [thioredoxin]-dithiol</text>
        <dbReference type="Rhea" id="RHEA:19993"/>
        <dbReference type="Rhea" id="RHEA-COMP:10698"/>
        <dbReference type="Rhea" id="RHEA-COMP:10700"/>
        <dbReference type="ChEBI" id="CHEBI:15377"/>
        <dbReference type="ChEBI" id="CHEBI:29950"/>
        <dbReference type="ChEBI" id="CHEBI:50058"/>
        <dbReference type="ChEBI" id="CHEBI:57844"/>
        <dbReference type="ChEBI" id="CHEBI:58772"/>
        <dbReference type="EC" id="1.8.4.11"/>
    </reaction>
</comment>